<accession>A0A0B7BUT1</accession>
<proteinExistence type="predicted"/>
<dbReference type="EMBL" id="HACG01049903">
    <property type="protein sequence ID" value="CEK96768.1"/>
    <property type="molecule type" value="Transcribed_RNA"/>
</dbReference>
<sequence length="66" mass="7870">MVHWLSRETLRRLLHDVGHISNLIMDLPQDTPQGMENGSLLHYVMKRIYMSHKYLTYTRRSTLCVI</sequence>
<dbReference type="AlphaFoldDB" id="A0A0B7BUT1"/>
<gene>
    <name evidence="1" type="primary">ORF213390</name>
</gene>
<name>A0A0B7BUT1_9EUPU</name>
<protein>
    <submittedName>
        <fullName evidence="1">Uncharacterized protein</fullName>
    </submittedName>
</protein>
<organism evidence="1">
    <name type="scientific">Arion vulgaris</name>
    <dbReference type="NCBI Taxonomy" id="1028688"/>
    <lineage>
        <taxon>Eukaryota</taxon>
        <taxon>Metazoa</taxon>
        <taxon>Spiralia</taxon>
        <taxon>Lophotrochozoa</taxon>
        <taxon>Mollusca</taxon>
        <taxon>Gastropoda</taxon>
        <taxon>Heterobranchia</taxon>
        <taxon>Euthyneura</taxon>
        <taxon>Panpulmonata</taxon>
        <taxon>Eupulmonata</taxon>
        <taxon>Stylommatophora</taxon>
        <taxon>Helicina</taxon>
        <taxon>Arionoidea</taxon>
        <taxon>Arionidae</taxon>
        <taxon>Arion</taxon>
    </lineage>
</organism>
<evidence type="ECO:0000313" key="1">
    <source>
        <dbReference type="EMBL" id="CEK96768.1"/>
    </source>
</evidence>
<reference evidence="1" key="1">
    <citation type="submission" date="2014-12" db="EMBL/GenBank/DDBJ databases">
        <title>Insight into the proteome of Arion vulgaris.</title>
        <authorList>
            <person name="Aradska J."/>
            <person name="Bulat T."/>
            <person name="Smidak R."/>
            <person name="Sarate P."/>
            <person name="Gangsoo J."/>
            <person name="Sialana F."/>
            <person name="Bilban M."/>
            <person name="Lubec G."/>
        </authorList>
    </citation>
    <scope>NUCLEOTIDE SEQUENCE</scope>
    <source>
        <tissue evidence="1">Skin</tissue>
    </source>
</reference>
<feature type="non-terminal residue" evidence="1">
    <location>
        <position position="66"/>
    </location>
</feature>